<dbReference type="Pfam" id="PF01520">
    <property type="entry name" value="Amidase_3"/>
    <property type="match status" value="1"/>
</dbReference>
<dbReference type="GO" id="GO:0071555">
    <property type="term" value="P:cell wall organization"/>
    <property type="evidence" value="ECO:0007669"/>
    <property type="project" value="UniProtKB-KW"/>
</dbReference>
<dbReference type="EMBL" id="CP048744">
    <property type="protein sequence ID" value="QIQ41561.1"/>
    <property type="molecule type" value="Genomic_DNA"/>
</dbReference>
<dbReference type="GO" id="GO:0008745">
    <property type="term" value="F:N-acetylmuramoyl-L-alanine amidase activity"/>
    <property type="evidence" value="ECO:0007669"/>
    <property type="project" value="UniProtKB-EC"/>
</dbReference>
<dbReference type="PANTHER" id="PTHR30404:SF6">
    <property type="entry name" value="N-ACETYLMURAMOYL-L-ALANINE AMIDASE AMIB"/>
    <property type="match status" value="1"/>
</dbReference>
<keyword evidence="4" id="KW-0378">Hydrolase</keyword>
<name>A0AAJ4GDI8_9GAMM</name>
<dbReference type="GO" id="GO:0009253">
    <property type="term" value="P:peptidoglycan catabolic process"/>
    <property type="evidence" value="ECO:0007669"/>
    <property type="project" value="InterPro"/>
</dbReference>
<dbReference type="Proteomes" id="UP000502374">
    <property type="component" value="Chromosome"/>
</dbReference>
<dbReference type="SMART" id="SM00646">
    <property type="entry name" value="Ami_3"/>
    <property type="match status" value="1"/>
</dbReference>
<evidence type="ECO:0000256" key="5">
    <source>
        <dbReference type="ARBA" id="ARBA00023316"/>
    </source>
</evidence>
<reference evidence="7 8" key="1">
    <citation type="submission" date="2020-02" db="EMBL/GenBank/DDBJ databases">
        <title>Parallel evolution in the integration of a co-obligate aphid symbiosis.</title>
        <authorList>
            <person name="Monnin D."/>
            <person name="Jackson R."/>
            <person name="Kiers E.T."/>
            <person name="Bunker M."/>
            <person name="Ellers J."/>
            <person name="Henry L.M."/>
        </authorList>
    </citation>
    <scope>NUCLEOTIDE SEQUENCE [LARGE SCALE GENOMIC DNA]</scope>
    <source>
        <strain evidence="7">AURT-53B</strain>
    </source>
</reference>
<proteinExistence type="inferred from homology"/>
<comment type="similarity">
    <text evidence="2">Belongs to the N-acetylmuramoyl-L-alanine amidase 3 family.</text>
</comment>
<dbReference type="GO" id="GO:0030288">
    <property type="term" value="C:outer membrane-bounded periplasmic space"/>
    <property type="evidence" value="ECO:0007669"/>
    <property type="project" value="TreeGrafter"/>
</dbReference>
<dbReference type="InterPro" id="IPR050695">
    <property type="entry name" value="N-acetylmuramoyl_amidase_3"/>
</dbReference>
<evidence type="ECO:0000259" key="6">
    <source>
        <dbReference type="SMART" id="SM00646"/>
    </source>
</evidence>
<accession>A0AAJ4GDI8</accession>
<sequence length="287" mass="33695">MIFYCSYKWIILAFLLISFQIKFKKHIEKKNVNKIIFIKNINHYQKKIIEQKNKFTILIDPGHGGKDPGSIGHTGLKEKEITLKIAIRLKKLLDNNKLFQAVLTRNNDSYLSLEKRRNLLKYRNVNLLLSIHVDSSQQPYVSGISIWIISNNRMHREINNFIQNTKEKIYFSNNITDVFKKNQNNIYLKKTILDLQLHSFQAIEIDLSRYIFQEFKKVVKIKKIQPNYASLSILSSINTPSILIETGFITNFEEERKLRTISYQTKVANAIYIALKNYFQNKSTSNA</sequence>
<gene>
    <name evidence="7" type="ORF">G4B00_02905</name>
</gene>
<organism evidence="7 8">
    <name type="scientific">Buchnera aphidicola</name>
    <name type="common">Aphis urticata</name>
    <dbReference type="NCBI Taxonomy" id="2708353"/>
    <lineage>
        <taxon>Bacteria</taxon>
        <taxon>Pseudomonadati</taxon>
        <taxon>Pseudomonadota</taxon>
        <taxon>Gammaproteobacteria</taxon>
        <taxon>Enterobacterales</taxon>
        <taxon>Erwiniaceae</taxon>
        <taxon>Buchnera</taxon>
    </lineage>
</organism>
<dbReference type="InterPro" id="IPR002508">
    <property type="entry name" value="MurNAc-LAA_cat"/>
</dbReference>
<protein>
    <recommendedName>
        <fullName evidence="3">N-acetylmuramoyl-L-alanine amidase</fullName>
        <ecNumber evidence="3">3.5.1.28</ecNumber>
    </recommendedName>
</protein>
<evidence type="ECO:0000256" key="3">
    <source>
        <dbReference type="ARBA" id="ARBA00011901"/>
    </source>
</evidence>
<keyword evidence="5" id="KW-0961">Cell wall biogenesis/degradation</keyword>
<evidence type="ECO:0000313" key="7">
    <source>
        <dbReference type="EMBL" id="QIQ41561.1"/>
    </source>
</evidence>
<dbReference type="CDD" id="cd02696">
    <property type="entry name" value="MurNAc-LAA"/>
    <property type="match status" value="1"/>
</dbReference>
<evidence type="ECO:0000256" key="1">
    <source>
        <dbReference type="ARBA" id="ARBA00001561"/>
    </source>
</evidence>
<dbReference type="AlphaFoldDB" id="A0AAJ4GDI8"/>
<evidence type="ECO:0000256" key="4">
    <source>
        <dbReference type="ARBA" id="ARBA00022801"/>
    </source>
</evidence>
<feature type="domain" description="MurNAc-LAA" evidence="6">
    <location>
        <begin position="117"/>
        <end position="276"/>
    </location>
</feature>
<evidence type="ECO:0000313" key="8">
    <source>
        <dbReference type="Proteomes" id="UP000502374"/>
    </source>
</evidence>
<dbReference type="PANTHER" id="PTHR30404">
    <property type="entry name" value="N-ACETYLMURAMOYL-L-ALANINE AMIDASE"/>
    <property type="match status" value="1"/>
</dbReference>
<dbReference type="SUPFAM" id="SSF53187">
    <property type="entry name" value="Zn-dependent exopeptidases"/>
    <property type="match status" value="1"/>
</dbReference>
<comment type="catalytic activity">
    <reaction evidence="1">
        <text>Hydrolyzes the link between N-acetylmuramoyl residues and L-amino acid residues in certain cell-wall glycopeptides.</text>
        <dbReference type="EC" id="3.5.1.28"/>
    </reaction>
</comment>
<evidence type="ECO:0000256" key="2">
    <source>
        <dbReference type="ARBA" id="ARBA00010860"/>
    </source>
</evidence>
<dbReference type="Gene3D" id="3.40.630.40">
    <property type="entry name" value="Zn-dependent exopeptidases"/>
    <property type="match status" value="1"/>
</dbReference>
<dbReference type="EC" id="3.5.1.28" evidence="3"/>